<dbReference type="AlphaFoldDB" id="A0A2X3CAU1"/>
<feature type="region of interest" description="Disordered" evidence="1">
    <location>
        <begin position="110"/>
        <end position="134"/>
    </location>
</feature>
<dbReference type="Proteomes" id="UP000251088">
    <property type="component" value="Unassembled WGS sequence"/>
</dbReference>
<name>A0A2X3CAU1_KLEPN</name>
<sequence>MTAQLMTAISNRDGDALARMAAGSTEPQRLLDFEAERLVDSLFRQLKQIFPASTQTNLRTDAGREDSEAPMDCSFCRKRDPHPRAVIRRSATCESQRIAVLAIAGPVHQVVQGQRHRAGSDSCRRDERVPPLQP</sequence>
<feature type="compositionally biased region" description="Basic and acidic residues" evidence="1">
    <location>
        <begin position="118"/>
        <end position="134"/>
    </location>
</feature>
<gene>
    <name evidence="2" type="ORF">NCTC9128_00911</name>
</gene>
<evidence type="ECO:0000256" key="1">
    <source>
        <dbReference type="SAM" id="MobiDB-lite"/>
    </source>
</evidence>
<accession>A0A2X3CAU1</accession>
<proteinExistence type="predicted"/>
<evidence type="ECO:0000313" key="3">
    <source>
        <dbReference type="Proteomes" id="UP000251088"/>
    </source>
</evidence>
<reference evidence="2 3" key="1">
    <citation type="submission" date="2018-06" db="EMBL/GenBank/DDBJ databases">
        <authorList>
            <consortium name="Pathogen Informatics"/>
            <person name="Doyle S."/>
        </authorList>
    </citation>
    <scope>NUCLEOTIDE SEQUENCE [LARGE SCALE GENOMIC DNA]</scope>
    <source>
        <strain evidence="2 3">NCTC9128</strain>
    </source>
</reference>
<dbReference type="EMBL" id="UAWN01000004">
    <property type="protein sequence ID" value="SQC08956.1"/>
    <property type="molecule type" value="Genomic_DNA"/>
</dbReference>
<evidence type="ECO:0000313" key="2">
    <source>
        <dbReference type="EMBL" id="SQC08956.1"/>
    </source>
</evidence>
<protein>
    <submittedName>
        <fullName evidence="2">Origin specific replication binding factor</fullName>
    </submittedName>
</protein>
<organism evidence="2 3">
    <name type="scientific">Klebsiella pneumoniae</name>
    <dbReference type="NCBI Taxonomy" id="573"/>
    <lineage>
        <taxon>Bacteria</taxon>
        <taxon>Pseudomonadati</taxon>
        <taxon>Pseudomonadota</taxon>
        <taxon>Gammaproteobacteria</taxon>
        <taxon>Enterobacterales</taxon>
        <taxon>Enterobacteriaceae</taxon>
        <taxon>Klebsiella/Raoultella group</taxon>
        <taxon>Klebsiella</taxon>
        <taxon>Klebsiella pneumoniae complex</taxon>
    </lineage>
</organism>